<keyword evidence="3 8" id="KW-0812">Transmembrane</keyword>
<accession>A0A3B7MD93</accession>
<dbReference type="GO" id="GO:0030145">
    <property type="term" value="F:manganese ion binding"/>
    <property type="evidence" value="ECO:0007669"/>
    <property type="project" value="InterPro"/>
</dbReference>
<comment type="subcellular location">
    <subcellularLocation>
        <location evidence="8">Cellular thylakoid membrane</location>
        <topology evidence="8">Single-pass membrane protein</topology>
    </subcellularLocation>
    <subcellularLocation>
        <location evidence="1">Membrane</location>
    </subcellularLocation>
</comment>
<protein>
    <recommendedName>
        <fullName evidence="8">Photosystem II reaction center protein Y</fullName>
    </recommendedName>
</protein>
<comment type="function">
    <text evidence="8">Loosely associated component of the core of photosystem II (PSII). PSII is a light-driven water plastoquinone oxidoreductase, using light energy to abstract electrons from H(2)O, generating a proton gradient subsequently used for ATP formation.</text>
</comment>
<dbReference type="AlphaFoldDB" id="A0A3B7MD93"/>
<evidence type="ECO:0000256" key="4">
    <source>
        <dbReference type="ARBA" id="ARBA00022989"/>
    </source>
</evidence>
<dbReference type="EMBL" id="CP032152">
    <property type="protein sequence ID" value="AXY67575.1"/>
    <property type="molecule type" value="Genomic_DNA"/>
</dbReference>
<sequence>MGMDWRVLIVLLPVLLAAGWAVRNILPYAVKQVQKLLQKAKAA</sequence>
<evidence type="ECO:0000256" key="3">
    <source>
        <dbReference type="ARBA" id="ARBA00022692"/>
    </source>
</evidence>
<evidence type="ECO:0000313" key="10">
    <source>
        <dbReference type="Proteomes" id="UP000261812"/>
    </source>
</evidence>
<comment type="similarity">
    <text evidence="8">Belongs to the PsbY family.</text>
</comment>
<dbReference type="GO" id="GO:0009523">
    <property type="term" value="C:photosystem II"/>
    <property type="evidence" value="ECO:0007669"/>
    <property type="project" value="UniProtKB-KW"/>
</dbReference>
<evidence type="ECO:0000256" key="7">
    <source>
        <dbReference type="ARBA" id="ARBA00023276"/>
    </source>
</evidence>
<comment type="subunit">
    <text evidence="8">PSII is composed of 1 copy each of membrane proteins PsbA, PsbB, PsbC, PsbD, PsbE, PsbF, PsbH, PsbI, PsbJ, PsbK, PsbL, PsbM, PsbT, PsbX, PsbY, PsbZ, Psb30/Ycf12, peripheral proteins PsbO, CyanoQ (PsbQ), PsbU, PsbV and a large number of cofactors. It forms dimeric complexes.</text>
</comment>
<dbReference type="KEGG" id="tsq:D3A95_03855"/>
<dbReference type="Proteomes" id="UP000261812">
    <property type="component" value="Chromosome"/>
</dbReference>
<keyword evidence="7 8" id="KW-0604">Photosystem II</keyword>
<dbReference type="Pfam" id="PF06298">
    <property type="entry name" value="PsbY"/>
    <property type="match status" value="1"/>
</dbReference>
<evidence type="ECO:0000256" key="8">
    <source>
        <dbReference type="HAMAP-Rule" id="MF_00717"/>
    </source>
</evidence>
<keyword evidence="10" id="KW-1185">Reference proteome</keyword>
<keyword evidence="4 8" id="KW-1133">Transmembrane helix</keyword>
<evidence type="ECO:0000256" key="6">
    <source>
        <dbReference type="ARBA" id="ARBA00023136"/>
    </source>
</evidence>
<evidence type="ECO:0000256" key="5">
    <source>
        <dbReference type="ARBA" id="ARBA00023078"/>
    </source>
</evidence>
<evidence type="ECO:0000256" key="1">
    <source>
        <dbReference type="ARBA" id="ARBA00004370"/>
    </source>
</evidence>
<evidence type="ECO:0000313" key="9">
    <source>
        <dbReference type="EMBL" id="AXY67575.1"/>
    </source>
</evidence>
<evidence type="ECO:0000256" key="2">
    <source>
        <dbReference type="ARBA" id="ARBA00022531"/>
    </source>
</evidence>
<feature type="topological domain" description="Lumenal" evidence="8">
    <location>
        <begin position="26"/>
        <end position="43"/>
    </location>
</feature>
<feature type="topological domain" description="Lumenal" evidence="8">
    <location>
        <begin position="1"/>
        <end position="6"/>
    </location>
</feature>
<keyword evidence="5 8" id="KW-0793">Thylakoid</keyword>
<organism evidence="9 10">
    <name type="scientific">Thermosynechococcus sichuanensis E542</name>
    <dbReference type="NCBI Taxonomy" id="2016101"/>
    <lineage>
        <taxon>Bacteria</taxon>
        <taxon>Bacillati</taxon>
        <taxon>Cyanobacteriota</taxon>
        <taxon>Cyanophyceae</taxon>
        <taxon>Acaryochloridales</taxon>
        <taxon>Thermosynechococcaceae</taxon>
        <taxon>Thermosynechococcus</taxon>
        <taxon>Thermosynechococcus sichuanensis</taxon>
    </lineage>
</organism>
<proteinExistence type="inferred from homology"/>
<dbReference type="HAMAP" id="MF_00717">
    <property type="entry name" value="PSII_PsbY"/>
    <property type="match status" value="1"/>
</dbReference>
<dbReference type="InterPro" id="IPR009388">
    <property type="entry name" value="PSII_PsbY"/>
</dbReference>
<dbReference type="GO" id="GO:0015979">
    <property type="term" value="P:photosynthesis"/>
    <property type="evidence" value="ECO:0007669"/>
    <property type="project" value="UniProtKB-UniRule"/>
</dbReference>
<dbReference type="NCBIfam" id="NF009711">
    <property type="entry name" value="PRK13240.1"/>
    <property type="match status" value="1"/>
</dbReference>
<gene>
    <name evidence="8" type="primary">psbY</name>
    <name evidence="9" type="ORF">D3A95_03855</name>
</gene>
<reference evidence="10" key="1">
    <citation type="submission" date="2018-09" db="EMBL/GenBank/DDBJ databases">
        <title>Complete genome sequence of thermophilic cyanobacteria strain Thermosynechococcus elongatus PKUAC-SCTE542.</title>
        <authorList>
            <person name="Liang Y."/>
            <person name="Tang J."/>
            <person name="Daroch M."/>
        </authorList>
    </citation>
    <scope>NUCLEOTIDE SEQUENCE [LARGE SCALE GENOMIC DNA]</scope>
    <source>
        <strain evidence="10">E542</strain>
    </source>
</reference>
<keyword evidence="6 8" id="KW-0472">Membrane</keyword>
<dbReference type="RefSeq" id="WP_181496330.1">
    <property type="nucleotide sequence ID" value="NZ_CP032152.1"/>
</dbReference>
<keyword evidence="2 8" id="KW-0602">Photosynthesis</keyword>
<dbReference type="GO" id="GO:0031676">
    <property type="term" value="C:plasma membrane-derived thylakoid membrane"/>
    <property type="evidence" value="ECO:0007669"/>
    <property type="project" value="UniProtKB-SubCell"/>
</dbReference>
<name>A0A3B7MD93_9CYAN</name>